<evidence type="ECO:0000313" key="2">
    <source>
        <dbReference type="EMBL" id="KJB19592.1"/>
    </source>
</evidence>
<dbReference type="Gramene" id="KJB19592">
    <property type="protein sequence ID" value="KJB19592"/>
    <property type="gene ID" value="B456_003G110400"/>
</dbReference>
<dbReference type="EMBL" id="CM001742">
    <property type="protein sequence ID" value="KJB19592.1"/>
    <property type="molecule type" value="Genomic_DNA"/>
</dbReference>
<reference evidence="2 3" key="1">
    <citation type="journal article" date="2012" name="Nature">
        <title>Repeated polyploidization of Gossypium genomes and the evolution of spinnable cotton fibres.</title>
        <authorList>
            <person name="Paterson A.H."/>
            <person name="Wendel J.F."/>
            <person name="Gundlach H."/>
            <person name="Guo H."/>
            <person name="Jenkins J."/>
            <person name="Jin D."/>
            <person name="Llewellyn D."/>
            <person name="Showmaker K.C."/>
            <person name="Shu S."/>
            <person name="Udall J."/>
            <person name="Yoo M.J."/>
            <person name="Byers R."/>
            <person name="Chen W."/>
            <person name="Doron-Faigenboim A."/>
            <person name="Duke M.V."/>
            <person name="Gong L."/>
            <person name="Grimwood J."/>
            <person name="Grover C."/>
            <person name="Grupp K."/>
            <person name="Hu G."/>
            <person name="Lee T.H."/>
            <person name="Li J."/>
            <person name="Lin L."/>
            <person name="Liu T."/>
            <person name="Marler B.S."/>
            <person name="Page J.T."/>
            <person name="Roberts A.W."/>
            <person name="Romanel E."/>
            <person name="Sanders W.S."/>
            <person name="Szadkowski E."/>
            <person name="Tan X."/>
            <person name="Tang H."/>
            <person name="Xu C."/>
            <person name="Wang J."/>
            <person name="Wang Z."/>
            <person name="Zhang D."/>
            <person name="Zhang L."/>
            <person name="Ashrafi H."/>
            <person name="Bedon F."/>
            <person name="Bowers J.E."/>
            <person name="Brubaker C.L."/>
            <person name="Chee P.W."/>
            <person name="Das S."/>
            <person name="Gingle A.R."/>
            <person name="Haigler C.H."/>
            <person name="Harker D."/>
            <person name="Hoffmann L.V."/>
            <person name="Hovav R."/>
            <person name="Jones D.C."/>
            <person name="Lemke C."/>
            <person name="Mansoor S."/>
            <person name="ur Rahman M."/>
            <person name="Rainville L.N."/>
            <person name="Rambani A."/>
            <person name="Reddy U.K."/>
            <person name="Rong J.K."/>
            <person name="Saranga Y."/>
            <person name="Scheffler B.E."/>
            <person name="Scheffler J.A."/>
            <person name="Stelly D.M."/>
            <person name="Triplett B.A."/>
            <person name="Van Deynze A."/>
            <person name="Vaslin M.F."/>
            <person name="Waghmare V.N."/>
            <person name="Walford S.A."/>
            <person name="Wright R.J."/>
            <person name="Zaki E.A."/>
            <person name="Zhang T."/>
            <person name="Dennis E.S."/>
            <person name="Mayer K.F."/>
            <person name="Peterson D.G."/>
            <person name="Rokhsar D.S."/>
            <person name="Wang X."/>
            <person name="Schmutz J."/>
        </authorList>
    </citation>
    <scope>NUCLEOTIDE SEQUENCE [LARGE SCALE GENOMIC DNA]</scope>
</reference>
<feature type="region of interest" description="Disordered" evidence="1">
    <location>
        <begin position="46"/>
        <end position="72"/>
    </location>
</feature>
<name>A0A0D2MME4_GOSRA</name>
<dbReference type="eggNOG" id="KOG0605">
    <property type="taxonomic scope" value="Eukaryota"/>
</dbReference>
<dbReference type="Proteomes" id="UP000032304">
    <property type="component" value="Chromosome 3"/>
</dbReference>
<dbReference type="OMA" id="AQCPSEV"/>
<sequence length="147" mass="16971">MPVYPRAFHFPVSRHSRSENPLLWFAQCPSEVIRRFKCWGCCRDKTRTSRKNQASSSSGGGGGEGNQDEITDEEALSNITKQKAAAAKQYIENHYKEQMKNLQDRKERYKDEPSIMKYIKIAATLPDKTVRDVALRCWWMQVSSLLL</sequence>
<keyword evidence="3" id="KW-1185">Reference proteome</keyword>
<accession>A0A0D2MME4</accession>
<dbReference type="STRING" id="29730.A0A0D2MME4"/>
<proteinExistence type="predicted"/>
<protein>
    <submittedName>
        <fullName evidence="2">Uncharacterized protein</fullName>
    </submittedName>
</protein>
<organism evidence="2 3">
    <name type="scientific">Gossypium raimondii</name>
    <name type="common">Peruvian cotton</name>
    <name type="synonym">Gossypium klotzschianum subsp. raimondii</name>
    <dbReference type="NCBI Taxonomy" id="29730"/>
    <lineage>
        <taxon>Eukaryota</taxon>
        <taxon>Viridiplantae</taxon>
        <taxon>Streptophyta</taxon>
        <taxon>Embryophyta</taxon>
        <taxon>Tracheophyta</taxon>
        <taxon>Spermatophyta</taxon>
        <taxon>Magnoliopsida</taxon>
        <taxon>eudicotyledons</taxon>
        <taxon>Gunneridae</taxon>
        <taxon>Pentapetalae</taxon>
        <taxon>rosids</taxon>
        <taxon>malvids</taxon>
        <taxon>Malvales</taxon>
        <taxon>Malvaceae</taxon>
        <taxon>Malvoideae</taxon>
        <taxon>Gossypium</taxon>
    </lineage>
</organism>
<evidence type="ECO:0000256" key="1">
    <source>
        <dbReference type="SAM" id="MobiDB-lite"/>
    </source>
</evidence>
<gene>
    <name evidence="2" type="ORF">B456_003G110400</name>
</gene>
<evidence type="ECO:0000313" key="3">
    <source>
        <dbReference type="Proteomes" id="UP000032304"/>
    </source>
</evidence>
<dbReference type="PANTHER" id="PTHR14000:SF6">
    <property type="entry name" value="OS02G0631200 PROTEIN"/>
    <property type="match status" value="1"/>
</dbReference>
<dbReference type="AlphaFoldDB" id="A0A0D2MME4"/>
<dbReference type="PANTHER" id="PTHR14000">
    <property type="entry name" value="FINGER CCCH DOMAIN PROTEIN, PUTATIVE (DUF3755)-RELATED"/>
    <property type="match status" value="1"/>
</dbReference>